<dbReference type="GO" id="GO:0016020">
    <property type="term" value="C:membrane"/>
    <property type="evidence" value="ECO:0007669"/>
    <property type="project" value="UniProtKB-SubCell"/>
</dbReference>
<dbReference type="Proteomes" id="UP001201262">
    <property type="component" value="Unassembled WGS sequence"/>
</dbReference>
<dbReference type="PANTHER" id="PTHR33048:SF47">
    <property type="entry name" value="INTEGRAL MEMBRANE PROTEIN-RELATED"/>
    <property type="match status" value="1"/>
</dbReference>
<dbReference type="GeneID" id="70252736"/>
<feature type="compositionally biased region" description="Polar residues" evidence="6">
    <location>
        <begin position="288"/>
        <end position="310"/>
    </location>
</feature>
<evidence type="ECO:0000256" key="5">
    <source>
        <dbReference type="ARBA" id="ARBA00038359"/>
    </source>
</evidence>
<dbReference type="InterPro" id="IPR052337">
    <property type="entry name" value="SAT4-like"/>
</dbReference>
<sequence length="329" mass="36886">MGLEISHNSLQETCFILAIVGVVLAITATALRFVAVRRSNRKPSWEDWFAVLATFFFILYVIPLLYLLSVMNGKDTWSKAEVVKIKKAGYSMGPQFCMQQLFAKLSILFLYHRLFHVNERFLYCVWFLGAVQVAWSIATYLVHWLECMPPQRLWNPELPGTCINSPAFLAAGETPNSLVDFALIGLAIWMVQSLRVKTLVKAKLFVIFIVGGLAGVLGFVKIGYGFGATSKSKVEVLDPIWATVQQTCSVICCCAPFYKNLIPEIKLFSFIQSLTSSMFSRSRSSKSGTNQQDKVDTFPNSISRGRQRPNNEWLELDGNSSRKGSLPPV</sequence>
<evidence type="ECO:0000256" key="7">
    <source>
        <dbReference type="SAM" id="Phobius"/>
    </source>
</evidence>
<reference evidence="9" key="1">
    <citation type="submission" date="2021-12" db="EMBL/GenBank/DDBJ databases">
        <title>Convergent genome expansion in fungi linked to evolution of root-endophyte symbiosis.</title>
        <authorList>
            <consortium name="DOE Joint Genome Institute"/>
            <person name="Ke Y.-H."/>
            <person name="Bonito G."/>
            <person name="Liao H.-L."/>
            <person name="Looney B."/>
            <person name="Rojas-Flechas A."/>
            <person name="Nash J."/>
            <person name="Hameed K."/>
            <person name="Schadt C."/>
            <person name="Martin F."/>
            <person name="Crous P.W."/>
            <person name="Miettinen O."/>
            <person name="Magnuson J.K."/>
            <person name="Labbe J."/>
            <person name="Jacobson D."/>
            <person name="Doktycz M.J."/>
            <person name="Veneault-Fourrey C."/>
            <person name="Kuo A."/>
            <person name="Mondo S."/>
            <person name="Calhoun S."/>
            <person name="Riley R."/>
            <person name="Ohm R."/>
            <person name="LaButti K."/>
            <person name="Andreopoulos B."/>
            <person name="Pangilinan J."/>
            <person name="Nolan M."/>
            <person name="Tritt A."/>
            <person name="Clum A."/>
            <person name="Lipzen A."/>
            <person name="Daum C."/>
            <person name="Barry K."/>
            <person name="Grigoriev I.V."/>
            <person name="Vilgalys R."/>
        </authorList>
    </citation>
    <scope>NUCLEOTIDE SEQUENCE</scope>
    <source>
        <strain evidence="9">PMI_201</strain>
    </source>
</reference>
<keyword evidence="4 7" id="KW-0472">Membrane</keyword>
<accession>A0AAD4KFD4</accession>
<evidence type="ECO:0000313" key="9">
    <source>
        <dbReference type="EMBL" id="KAH8690672.1"/>
    </source>
</evidence>
<proteinExistence type="inferred from homology"/>
<protein>
    <recommendedName>
        <fullName evidence="8">Rhodopsin domain-containing protein</fullName>
    </recommendedName>
</protein>
<dbReference type="EMBL" id="JAJTJA010000013">
    <property type="protein sequence ID" value="KAH8690672.1"/>
    <property type="molecule type" value="Genomic_DNA"/>
</dbReference>
<feature type="transmembrane region" description="Helical" evidence="7">
    <location>
        <begin position="174"/>
        <end position="192"/>
    </location>
</feature>
<evidence type="ECO:0000256" key="2">
    <source>
        <dbReference type="ARBA" id="ARBA00022692"/>
    </source>
</evidence>
<evidence type="ECO:0000256" key="3">
    <source>
        <dbReference type="ARBA" id="ARBA00022989"/>
    </source>
</evidence>
<comment type="subcellular location">
    <subcellularLocation>
        <location evidence="1">Membrane</location>
        <topology evidence="1">Multi-pass membrane protein</topology>
    </subcellularLocation>
</comment>
<feature type="transmembrane region" description="Helical" evidence="7">
    <location>
        <begin position="48"/>
        <end position="68"/>
    </location>
</feature>
<comment type="similarity">
    <text evidence="5">Belongs to the SAT4 family.</text>
</comment>
<feature type="transmembrane region" description="Helical" evidence="7">
    <location>
        <begin position="88"/>
        <end position="111"/>
    </location>
</feature>
<feature type="transmembrane region" description="Helical" evidence="7">
    <location>
        <begin position="204"/>
        <end position="224"/>
    </location>
</feature>
<keyword evidence="2 7" id="KW-0812">Transmembrane</keyword>
<feature type="domain" description="Rhodopsin" evidence="8">
    <location>
        <begin position="31"/>
        <end position="262"/>
    </location>
</feature>
<dbReference type="AlphaFoldDB" id="A0AAD4KFD4"/>
<evidence type="ECO:0000256" key="4">
    <source>
        <dbReference type="ARBA" id="ARBA00023136"/>
    </source>
</evidence>
<keyword evidence="3 7" id="KW-1133">Transmembrane helix</keyword>
<organism evidence="9 10">
    <name type="scientific">Talaromyces proteolyticus</name>
    <dbReference type="NCBI Taxonomy" id="1131652"/>
    <lineage>
        <taxon>Eukaryota</taxon>
        <taxon>Fungi</taxon>
        <taxon>Dikarya</taxon>
        <taxon>Ascomycota</taxon>
        <taxon>Pezizomycotina</taxon>
        <taxon>Eurotiomycetes</taxon>
        <taxon>Eurotiomycetidae</taxon>
        <taxon>Eurotiales</taxon>
        <taxon>Trichocomaceae</taxon>
        <taxon>Talaromyces</taxon>
        <taxon>Talaromyces sect. Bacilispori</taxon>
    </lineage>
</organism>
<name>A0AAD4KFD4_9EURO</name>
<feature type="region of interest" description="Disordered" evidence="6">
    <location>
        <begin position="281"/>
        <end position="329"/>
    </location>
</feature>
<keyword evidence="10" id="KW-1185">Reference proteome</keyword>
<dbReference type="RefSeq" id="XP_046066868.1">
    <property type="nucleotide sequence ID" value="XM_046222449.1"/>
</dbReference>
<evidence type="ECO:0000256" key="6">
    <source>
        <dbReference type="SAM" id="MobiDB-lite"/>
    </source>
</evidence>
<comment type="caution">
    <text evidence="9">The sequence shown here is derived from an EMBL/GenBank/DDBJ whole genome shotgun (WGS) entry which is preliminary data.</text>
</comment>
<evidence type="ECO:0000256" key="1">
    <source>
        <dbReference type="ARBA" id="ARBA00004141"/>
    </source>
</evidence>
<feature type="transmembrane region" description="Helical" evidence="7">
    <location>
        <begin position="123"/>
        <end position="145"/>
    </location>
</feature>
<dbReference type="InterPro" id="IPR049326">
    <property type="entry name" value="Rhodopsin_dom_fungi"/>
</dbReference>
<evidence type="ECO:0000259" key="8">
    <source>
        <dbReference type="Pfam" id="PF20684"/>
    </source>
</evidence>
<feature type="transmembrane region" description="Helical" evidence="7">
    <location>
        <begin position="15"/>
        <end position="36"/>
    </location>
</feature>
<gene>
    <name evidence="9" type="ORF">BGW36DRAFT_58720</name>
</gene>
<dbReference type="PANTHER" id="PTHR33048">
    <property type="entry name" value="PTH11-LIKE INTEGRAL MEMBRANE PROTEIN (AFU_ORTHOLOGUE AFUA_5G11245)"/>
    <property type="match status" value="1"/>
</dbReference>
<evidence type="ECO:0000313" key="10">
    <source>
        <dbReference type="Proteomes" id="UP001201262"/>
    </source>
</evidence>
<dbReference type="Pfam" id="PF20684">
    <property type="entry name" value="Fung_rhodopsin"/>
    <property type="match status" value="1"/>
</dbReference>